<dbReference type="FunFam" id="3.40.50.1820:FF:000005">
    <property type="entry name" value="Prolyl endopeptidase"/>
    <property type="match status" value="1"/>
</dbReference>
<dbReference type="GO" id="GO:0005829">
    <property type="term" value="C:cytosol"/>
    <property type="evidence" value="ECO:0007669"/>
    <property type="project" value="TreeGrafter"/>
</dbReference>
<feature type="domain" description="Peptidase S9 prolyl oligopeptidase catalytic" evidence="7">
    <location>
        <begin position="461"/>
        <end position="675"/>
    </location>
</feature>
<keyword evidence="5" id="KW-0378">Hydrolase</keyword>
<evidence type="ECO:0000313" key="10">
    <source>
        <dbReference type="Proteomes" id="UP000033935"/>
    </source>
</evidence>
<name>A0A0G0MSU5_9BACT</name>
<dbReference type="GO" id="GO:0004252">
    <property type="term" value="F:serine-type endopeptidase activity"/>
    <property type="evidence" value="ECO:0007669"/>
    <property type="project" value="UniProtKB-EC"/>
</dbReference>
<dbReference type="AlphaFoldDB" id="A0A0G0MSU5"/>
<dbReference type="PANTHER" id="PTHR42881:SF2">
    <property type="entry name" value="PROLYL ENDOPEPTIDASE"/>
    <property type="match status" value="1"/>
</dbReference>
<comment type="caution">
    <text evidence="9">The sequence shown here is derived from an EMBL/GenBank/DDBJ whole genome shotgun (WGS) entry which is preliminary data.</text>
</comment>
<dbReference type="PROSITE" id="PS00708">
    <property type="entry name" value="PRO_ENDOPEP_SER"/>
    <property type="match status" value="1"/>
</dbReference>
<organism evidence="9 10">
    <name type="scientific">Candidatus Uhrbacteria bacterium GW2011_GWF2_39_13</name>
    <dbReference type="NCBI Taxonomy" id="1618995"/>
    <lineage>
        <taxon>Bacteria</taxon>
        <taxon>Candidatus Uhriibacteriota</taxon>
    </lineage>
</organism>
<dbReference type="PATRIC" id="fig|1618995.3.peg.947"/>
<dbReference type="SUPFAM" id="SSF50993">
    <property type="entry name" value="Peptidase/esterase 'gauge' domain"/>
    <property type="match status" value="1"/>
</dbReference>
<dbReference type="GO" id="GO:0006508">
    <property type="term" value="P:proteolysis"/>
    <property type="evidence" value="ECO:0007669"/>
    <property type="project" value="UniProtKB-KW"/>
</dbReference>
<evidence type="ECO:0000256" key="6">
    <source>
        <dbReference type="ARBA" id="ARBA00022825"/>
    </source>
</evidence>
<dbReference type="InterPro" id="IPR001375">
    <property type="entry name" value="Peptidase_S9_cat"/>
</dbReference>
<accession>A0A0G0MSU5</accession>
<dbReference type="Gene3D" id="3.40.50.1820">
    <property type="entry name" value="alpha/beta hydrolase"/>
    <property type="match status" value="1"/>
</dbReference>
<keyword evidence="4" id="KW-0645">Protease</keyword>
<evidence type="ECO:0000259" key="8">
    <source>
        <dbReference type="Pfam" id="PF02897"/>
    </source>
</evidence>
<dbReference type="PRINTS" id="PR00862">
    <property type="entry name" value="PROLIGOPTASE"/>
</dbReference>
<evidence type="ECO:0000256" key="5">
    <source>
        <dbReference type="ARBA" id="ARBA00022801"/>
    </source>
</evidence>
<dbReference type="PANTHER" id="PTHR42881">
    <property type="entry name" value="PROLYL ENDOPEPTIDASE"/>
    <property type="match status" value="1"/>
</dbReference>
<reference evidence="9 10" key="1">
    <citation type="journal article" date="2015" name="Nature">
        <title>rRNA introns, odd ribosomes, and small enigmatic genomes across a large radiation of phyla.</title>
        <authorList>
            <person name="Brown C.T."/>
            <person name="Hug L.A."/>
            <person name="Thomas B.C."/>
            <person name="Sharon I."/>
            <person name="Castelle C.J."/>
            <person name="Singh A."/>
            <person name="Wilkins M.J."/>
            <person name="Williams K.H."/>
            <person name="Banfield J.F."/>
        </authorList>
    </citation>
    <scope>NUCLEOTIDE SEQUENCE [LARGE SCALE GENOMIC DNA]</scope>
</reference>
<dbReference type="EMBL" id="LBWG01000028">
    <property type="protein sequence ID" value="KKR03501.1"/>
    <property type="molecule type" value="Genomic_DNA"/>
</dbReference>
<keyword evidence="6" id="KW-0720">Serine protease</keyword>
<feature type="domain" description="Peptidase S9A N-terminal" evidence="8">
    <location>
        <begin position="6"/>
        <end position="401"/>
    </location>
</feature>
<comment type="catalytic activity">
    <reaction evidence="1">
        <text>Hydrolysis of Pro-|-Xaa &gt;&gt; Ala-|-Xaa in oligopeptides.</text>
        <dbReference type="EC" id="3.4.21.26"/>
    </reaction>
</comment>
<dbReference type="Pfam" id="PF02897">
    <property type="entry name" value="Peptidase_S9_N"/>
    <property type="match status" value="1"/>
</dbReference>
<dbReference type="InterPro" id="IPR002470">
    <property type="entry name" value="Peptidase_S9A"/>
</dbReference>
<protein>
    <recommendedName>
        <fullName evidence="3">prolyl oligopeptidase</fullName>
        <ecNumber evidence="3">3.4.21.26</ecNumber>
    </recommendedName>
</protein>
<gene>
    <name evidence="9" type="ORF">UT30_C0028G0003</name>
</gene>
<dbReference type="Proteomes" id="UP000033935">
    <property type="component" value="Unassembled WGS sequence"/>
</dbReference>
<evidence type="ECO:0000256" key="1">
    <source>
        <dbReference type="ARBA" id="ARBA00001070"/>
    </source>
</evidence>
<proteinExistence type="inferred from homology"/>
<evidence type="ECO:0000256" key="2">
    <source>
        <dbReference type="ARBA" id="ARBA00005228"/>
    </source>
</evidence>
<evidence type="ECO:0000259" key="7">
    <source>
        <dbReference type="Pfam" id="PF00326"/>
    </source>
</evidence>
<dbReference type="InterPro" id="IPR023302">
    <property type="entry name" value="Pept_S9A_N"/>
</dbReference>
<evidence type="ECO:0000256" key="3">
    <source>
        <dbReference type="ARBA" id="ARBA00011897"/>
    </source>
</evidence>
<dbReference type="GO" id="GO:0070012">
    <property type="term" value="F:oligopeptidase activity"/>
    <property type="evidence" value="ECO:0007669"/>
    <property type="project" value="TreeGrafter"/>
</dbReference>
<evidence type="ECO:0000256" key="4">
    <source>
        <dbReference type="ARBA" id="ARBA00022670"/>
    </source>
</evidence>
<dbReference type="InterPro" id="IPR051167">
    <property type="entry name" value="Prolyl_oligopep/macrocyclase"/>
</dbReference>
<comment type="similarity">
    <text evidence="2">Belongs to the peptidase S9A family.</text>
</comment>
<dbReference type="EC" id="3.4.21.26" evidence="3"/>
<evidence type="ECO:0000313" key="9">
    <source>
        <dbReference type="EMBL" id="KKR03501.1"/>
    </source>
</evidence>
<dbReference type="Gene3D" id="2.130.10.120">
    <property type="entry name" value="Prolyl oligopeptidase, N-terminal domain"/>
    <property type="match status" value="1"/>
</dbReference>
<sequence>MKFDYPETKKVEVTDVLHGVEIKDNYRWLEDSSDPQVTAWDKAQNDFTESFLSKILFRDKLKDRLIKLMKVDQMSIPEKVLNGERILQYKKSTEDEKWVLYTQKNESSELEELLNPNKWTQDETLHYYTASRDGKYLVYGVSKGGNEDPVLKVMEIESREVLSDSVCGWMQYINDWMPDGSGFYYSCKPLKGEVPEGEEFYWPAVYYHKLGTDKNEDKKLYYDEKVKENWYSVQVTEDGKHLLLHKGQFYKNSIYFKELHGAEFKTLTGDFDAEYQAEFFGDKIFICTNKDAQNRKVYVADAISGYEQSKWKEIIPEKEYNLEGFKIINGQLYVTYLKNACSLIQIYDLKGNYIKDVCLPDVGSAGIWGRQKNSDVWLWFSSFTLPESIYKYDAEAGRATQYFMPAIDFRFFDYETEQVWYNSKDGTKVSMFIIKKIGTKPDKSTPCFMYAYGGFNISITPSFSSAYAIWLEAGGIVAVPNLRGGGEYGEEWHKAGMFEKKQNVFDDYIAAAEWMIANGYTCRDKLVMTGGSNGGLLIGAMITQRPDLMKALYCGVPLLDMIRYHKSMLANIWKEEYGSAEVEDQFKYILKYSPYQNVRPGIKYPAIIVTAGINDARVDPYHARKFVAALRDANASDNAILLQVQQSSGHGGGTQLSILAGQSADKMAFLMDQVGMNYKETK</sequence>
<dbReference type="InterPro" id="IPR029058">
    <property type="entry name" value="AB_hydrolase_fold"/>
</dbReference>
<dbReference type="SUPFAM" id="SSF53474">
    <property type="entry name" value="alpha/beta-Hydrolases"/>
    <property type="match status" value="1"/>
</dbReference>
<dbReference type="Pfam" id="PF00326">
    <property type="entry name" value="Peptidase_S9"/>
    <property type="match status" value="1"/>
</dbReference>
<dbReference type="InterPro" id="IPR002471">
    <property type="entry name" value="Pept_S9_AS"/>
</dbReference>